<protein>
    <submittedName>
        <fullName evidence="2">Uncharacterized protein</fullName>
    </submittedName>
</protein>
<evidence type="ECO:0000256" key="1">
    <source>
        <dbReference type="SAM" id="MobiDB-lite"/>
    </source>
</evidence>
<organism evidence="2 3">
    <name type="scientific">Deinococcus aetherius</name>
    <dbReference type="NCBI Taxonomy" id="200252"/>
    <lineage>
        <taxon>Bacteria</taxon>
        <taxon>Thermotogati</taxon>
        <taxon>Deinococcota</taxon>
        <taxon>Deinococci</taxon>
        <taxon>Deinococcales</taxon>
        <taxon>Deinococcaceae</taxon>
        <taxon>Deinococcus</taxon>
    </lineage>
</organism>
<feature type="compositionally biased region" description="Pro residues" evidence="1">
    <location>
        <begin position="26"/>
        <end position="38"/>
    </location>
</feature>
<evidence type="ECO:0000313" key="2">
    <source>
        <dbReference type="EMBL" id="BDP42932.1"/>
    </source>
</evidence>
<name>A0ABN6RHV1_9DEIO</name>
<sequence length="181" mass="20063">MNDLDRSLMREMVEEEVRRQMRSALPAPPAPAAAPPPDLSDLYARVEALEKGAVERHHEVVRAVANLERPASLTPEEVEGLIAKKMKGQRSPAQAPTDLEPLERRLAAQEELTAPLPERIGHLASDLAAEQTQAKERHDHVVRAMARTSLTPAQVREAMGFEERLAALEQRYAAEEVNDDA</sequence>
<dbReference type="Proteomes" id="UP001064971">
    <property type="component" value="Chromosome"/>
</dbReference>
<dbReference type="EMBL" id="AP026560">
    <property type="protein sequence ID" value="BDP42932.1"/>
    <property type="molecule type" value="Genomic_DNA"/>
</dbReference>
<accession>A0ABN6RHV1</accession>
<dbReference type="RefSeq" id="WP_264775608.1">
    <property type="nucleotide sequence ID" value="NZ_AP026560.1"/>
</dbReference>
<proteinExistence type="predicted"/>
<feature type="compositionally biased region" description="Basic and acidic residues" evidence="1">
    <location>
        <begin position="1"/>
        <end position="19"/>
    </location>
</feature>
<evidence type="ECO:0000313" key="3">
    <source>
        <dbReference type="Proteomes" id="UP001064971"/>
    </source>
</evidence>
<gene>
    <name evidence="2" type="ORF">DAETH_29010</name>
</gene>
<reference evidence="2" key="1">
    <citation type="submission" date="2022-07" db="EMBL/GenBank/DDBJ databases">
        <title>Complete Genome Sequence of the Radioresistant Bacterium Deinococcus aetherius ST0316, Isolated from the Air Dust collected in Lower Stratosphere above Japan.</title>
        <authorList>
            <person name="Satoh K."/>
            <person name="Hagiwara K."/>
            <person name="Katsumata K."/>
            <person name="Kubo A."/>
            <person name="Yokobori S."/>
            <person name="Yamagishi A."/>
            <person name="Oono Y."/>
            <person name="Narumi I."/>
        </authorList>
    </citation>
    <scope>NUCLEOTIDE SEQUENCE</scope>
    <source>
        <strain evidence="2">ST0316</strain>
    </source>
</reference>
<feature type="region of interest" description="Disordered" evidence="1">
    <location>
        <begin position="1"/>
        <end position="39"/>
    </location>
</feature>
<keyword evidence="3" id="KW-1185">Reference proteome</keyword>